<dbReference type="EMBL" id="JBHRSD010000022">
    <property type="protein sequence ID" value="MFC3033397.1"/>
    <property type="molecule type" value="Genomic_DNA"/>
</dbReference>
<dbReference type="Pfam" id="PF05013">
    <property type="entry name" value="FGase"/>
    <property type="match status" value="1"/>
</dbReference>
<sequence>MHTHLTEQDIAAALAAQRPIEGIVADGGFYLSIREYVPYVATAVHAGHRTRAELDAYFALSADDRYKEEDPYTDAFIEAMPIRLVARDSRYEYDLNRAPDACIYDTAWGQTVWQQPLSDALKAPALAKHAQYYRVLHMLLERLETLFGACLLFDIHSYNWQIRHHHYAPVVNLGTAQVDTLRWRPIIDGFKKAISGKAVANIAVDCAENTVFQGLGYQANYIQSHFSNTLVLATELKKVFMDERSDELFPLVFEKLQRNLHIAMTKTARLFVHSYTPKRKPRKPTESRLDPNLLELDSQLYRLAKNLDTLHYVNPINIAQEKRRFFARRDYQPNFSYRPLKIDPYEFKERLYRLPVSQLSDPVVKDLYRKVIDNYATKIELITQIGREQFLYNSLRYYGEPSSTDIANATFLLHALETEPLPPKNIDAKTALLHFNAAIERLQIPCKASLSTKIVSKAMVDNSKKLLLINSSAMFSQLDIDALIEHEIGVHLLTTLNAEAQPLKVLHLGFPGNTYTQEGLAIYRELCSGNLNLTRLKVLALRVIAIDMMLKGESFAQVFQYLDAAPFITTSEAFALTTRVFRGGGFTKDFLYLRGFRDIVKLASNRRLDNLYLGKTGLALLDTLDTLVEQGVLQKPKYLPDTSQDPRVQPAVLSYLIQSIK</sequence>
<evidence type="ECO:0000313" key="5">
    <source>
        <dbReference type="EMBL" id="MFC3033397.1"/>
    </source>
</evidence>
<evidence type="ECO:0000256" key="3">
    <source>
        <dbReference type="ARBA" id="ARBA00022801"/>
    </source>
</evidence>
<keyword evidence="4" id="KW-0482">Metalloprotease</keyword>
<evidence type="ECO:0000313" key="6">
    <source>
        <dbReference type="Proteomes" id="UP001595453"/>
    </source>
</evidence>
<dbReference type="InterPro" id="IPR012548">
    <property type="entry name" value="MATCAP"/>
</dbReference>
<dbReference type="PANTHER" id="PTHR31817">
    <property type="match status" value="1"/>
</dbReference>
<comment type="cofactor">
    <cofactor evidence="1">
        <name>Zn(2+)</name>
        <dbReference type="ChEBI" id="CHEBI:29105"/>
    </cofactor>
</comment>
<dbReference type="Pfam" id="PF08014">
    <property type="entry name" value="MATCAP"/>
    <property type="match status" value="1"/>
</dbReference>
<evidence type="ECO:0000256" key="1">
    <source>
        <dbReference type="ARBA" id="ARBA00001947"/>
    </source>
</evidence>
<dbReference type="InterPro" id="IPR007709">
    <property type="entry name" value="N-FG_amidohydro"/>
</dbReference>
<dbReference type="InterPro" id="IPR012656">
    <property type="entry name" value="CHP02421_QEGLA"/>
</dbReference>
<dbReference type="PANTHER" id="PTHR31817:SF0">
    <property type="entry name" value="CHROMOSOME UNDETERMINED SCAFFOLD_67, WHOLE GENOME SHOTGUN SEQUENCE"/>
    <property type="match status" value="1"/>
</dbReference>
<keyword evidence="3" id="KW-0378">Hydrolase</keyword>
<dbReference type="RefSeq" id="WP_377124841.1">
    <property type="nucleotide sequence ID" value="NZ_JBHRSD010000022.1"/>
</dbReference>
<name>A0ABV7CLK6_9GAMM</name>
<evidence type="ECO:0000256" key="4">
    <source>
        <dbReference type="ARBA" id="ARBA00023049"/>
    </source>
</evidence>
<dbReference type="Gene3D" id="3.40.630.40">
    <property type="entry name" value="Zn-dependent exopeptidases"/>
    <property type="match status" value="1"/>
</dbReference>
<keyword evidence="2" id="KW-0645">Protease</keyword>
<reference evidence="6" key="1">
    <citation type="journal article" date="2019" name="Int. J. Syst. Evol. Microbiol.">
        <title>The Global Catalogue of Microorganisms (GCM) 10K type strain sequencing project: providing services to taxonomists for standard genome sequencing and annotation.</title>
        <authorList>
            <consortium name="The Broad Institute Genomics Platform"/>
            <consortium name="The Broad Institute Genome Sequencing Center for Infectious Disease"/>
            <person name="Wu L."/>
            <person name="Ma J."/>
        </authorList>
    </citation>
    <scope>NUCLEOTIDE SEQUENCE [LARGE SCALE GENOMIC DNA]</scope>
    <source>
        <strain evidence="6">KCTC 42730</strain>
    </source>
</reference>
<organism evidence="5 6">
    <name type="scientific">Pseudoalteromonas fenneropenaei</name>
    <dbReference type="NCBI Taxonomy" id="1737459"/>
    <lineage>
        <taxon>Bacteria</taxon>
        <taxon>Pseudomonadati</taxon>
        <taxon>Pseudomonadota</taxon>
        <taxon>Gammaproteobacteria</taxon>
        <taxon>Alteromonadales</taxon>
        <taxon>Pseudoalteromonadaceae</taxon>
        <taxon>Pseudoalteromonas</taxon>
    </lineage>
</organism>
<gene>
    <name evidence="5" type="ORF">ACFOEE_12790</name>
</gene>
<proteinExistence type="predicted"/>
<accession>A0ABV7CLK6</accession>
<dbReference type="SMART" id="SM01154">
    <property type="entry name" value="DUF1704"/>
    <property type="match status" value="1"/>
</dbReference>
<dbReference type="NCBIfam" id="TIGR02421">
    <property type="entry name" value="QEGLA"/>
    <property type="match status" value="1"/>
</dbReference>
<comment type="caution">
    <text evidence="5">The sequence shown here is derived from an EMBL/GenBank/DDBJ whole genome shotgun (WGS) entry which is preliminary data.</text>
</comment>
<keyword evidence="6" id="KW-1185">Reference proteome</keyword>
<protein>
    <submittedName>
        <fullName evidence="5">Flavohemoglobin expression-modulating QEGLA motif protein</fullName>
    </submittedName>
</protein>
<dbReference type="Proteomes" id="UP001595453">
    <property type="component" value="Unassembled WGS sequence"/>
</dbReference>
<evidence type="ECO:0000256" key="2">
    <source>
        <dbReference type="ARBA" id="ARBA00022670"/>
    </source>
</evidence>
<dbReference type="SUPFAM" id="SSF53187">
    <property type="entry name" value="Zn-dependent exopeptidases"/>
    <property type="match status" value="1"/>
</dbReference>